<keyword evidence="1" id="KW-0472">Membrane</keyword>
<keyword evidence="1" id="KW-1133">Transmembrane helix</keyword>
<feature type="transmembrane region" description="Helical" evidence="1">
    <location>
        <begin position="197"/>
        <end position="217"/>
    </location>
</feature>
<evidence type="ECO:0000313" key="2">
    <source>
        <dbReference type="EMBL" id="GIY24096.1"/>
    </source>
</evidence>
<comment type="caution">
    <text evidence="2">The sequence shown here is derived from an EMBL/GenBank/DDBJ whole genome shotgun (WGS) entry which is preliminary data.</text>
</comment>
<organism evidence="2 3">
    <name type="scientific">Caerostris extrusa</name>
    <name type="common">Bark spider</name>
    <name type="synonym">Caerostris bankana</name>
    <dbReference type="NCBI Taxonomy" id="172846"/>
    <lineage>
        <taxon>Eukaryota</taxon>
        <taxon>Metazoa</taxon>
        <taxon>Ecdysozoa</taxon>
        <taxon>Arthropoda</taxon>
        <taxon>Chelicerata</taxon>
        <taxon>Arachnida</taxon>
        <taxon>Araneae</taxon>
        <taxon>Araneomorphae</taxon>
        <taxon>Entelegynae</taxon>
        <taxon>Araneoidea</taxon>
        <taxon>Araneidae</taxon>
        <taxon>Caerostris</taxon>
    </lineage>
</organism>
<keyword evidence="1" id="KW-0812">Transmembrane</keyword>
<gene>
    <name evidence="2" type="primary">AVEN_48489_1</name>
    <name evidence="2" type="ORF">CEXT_284851</name>
</gene>
<proteinExistence type="predicted"/>
<evidence type="ECO:0000313" key="3">
    <source>
        <dbReference type="Proteomes" id="UP001054945"/>
    </source>
</evidence>
<dbReference type="Pfam" id="PF14927">
    <property type="entry name" value="Neurensin"/>
    <property type="match status" value="1"/>
</dbReference>
<dbReference type="PANTHER" id="PTHR14796:SF3">
    <property type="entry name" value="NEURENSIN 1-LIKE-RELATED"/>
    <property type="match status" value="1"/>
</dbReference>
<dbReference type="AlphaFoldDB" id="A0AAV4RTE9"/>
<sequence>MNRGGTDHIAEEQTNVPVAKDEKVKILPKALSKKEKSDHQKLKFKFKETACLLNSEHIKHEFKLSDKSNNNDQVAIPMEGIADDIEKEEAPPKFFGVKNYLHTFYESYNFKNPQMYEDIPEDSEQPPKENKSLKFYWKLSMSITLAVVVIGLILILIGFIATLHTSVADKKSEEFLIIDKSDTTLNDYLRACRLTGVGMFVSGFVSFLIAILVALYWNYVHGGTASDDEESDSLCLSYNPDNYQQGTDQSVPIPENVVTAQIKREEDDVVATGPGIVSPTP</sequence>
<dbReference type="InterPro" id="IPR024883">
    <property type="entry name" value="Neurensin"/>
</dbReference>
<evidence type="ECO:0008006" key="4">
    <source>
        <dbReference type="Google" id="ProtNLM"/>
    </source>
</evidence>
<keyword evidence="3" id="KW-1185">Reference proteome</keyword>
<dbReference type="Proteomes" id="UP001054945">
    <property type="component" value="Unassembled WGS sequence"/>
</dbReference>
<dbReference type="GO" id="GO:0043005">
    <property type="term" value="C:neuron projection"/>
    <property type="evidence" value="ECO:0007669"/>
    <property type="project" value="TreeGrafter"/>
</dbReference>
<dbReference type="GO" id="GO:0043025">
    <property type="term" value="C:neuronal cell body"/>
    <property type="evidence" value="ECO:0007669"/>
    <property type="project" value="TreeGrafter"/>
</dbReference>
<dbReference type="GO" id="GO:0030133">
    <property type="term" value="C:transport vesicle"/>
    <property type="evidence" value="ECO:0007669"/>
    <property type="project" value="InterPro"/>
</dbReference>
<feature type="transmembrane region" description="Helical" evidence="1">
    <location>
        <begin position="135"/>
        <end position="161"/>
    </location>
</feature>
<dbReference type="PANTHER" id="PTHR14796">
    <property type="entry name" value="NEURENSIN 1-RELATED"/>
    <property type="match status" value="1"/>
</dbReference>
<accession>A0AAV4RTE9</accession>
<reference evidence="2 3" key="1">
    <citation type="submission" date="2021-06" db="EMBL/GenBank/DDBJ databases">
        <title>Caerostris extrusa draft genome.</title>
        <authorList>
            <person name="Kono N."/>
            <person name="Arakawa K."/>
        </authorList>
    </citation>
    <scope>NUCLEOTIDE SEQUENCE [LARGE SCALE GENOMIC DNA]</scope>
</reference>
<dbReference type="GO" id="GO:0007399">
    <property type="term" value="P:nervous system development"/>
    <property type="evidence" value="ECO:0007669"/>
    <property type="project" value="TreeGrafter"/>
</dbReference>
<name>A0AAV4RTE9_CAEEX</name>
<evidence type="ECO:0000256" key="1">
    <source>
        <dbReference type="SAM" id="Phobius"/>
    </source>
</evidence>
<dbReference type="EMBL" id="BPLR01008351">
    <property type="protein sequence ID" value="GIY24096.1"/>
    <property type="molecule type" value="Genomic_DNA"/>
</dbReference>
<protein>
    <recommendedName>
        <fullName evidence="4">Neurensin-1</fullName>
    </recommendedName>
</protein>